<comment type="similarity">
    <text evidence="1 9">Belongs to the protein prenyltransferase subunit beta family.</text>
</comment>
<dbReference type="Proteomes" id="UP001140217">
    <property type="component" value="Unassembled WGS sequence"/>
</dbReference>
<dbReference type="GO" id="GO:0004660">
    <property type="term" value="F:protein farnesyltransferase activity"/>
    <property type="evidence" value="ECO:0007669"/>
    <property type="project" value="UniProtKB-UniRule"/>
</dbReference>
<keyword evidence="7" id="KW-0677">Repeat</keyword>
<evidence type="ECO:0000259" key="10">
    <source>
        <dbReference type="Pfam" id="PF00432"/>
    </source>
</evidence>
<gene>
    <name evidence="11" type="primary">RAM1</name>
    <name evidence="11" type="ORF">H4R18_005147</name>
</gene>
<dbReference type="SUPFAM" id="SSF48239">
    <property type="entry name" value="Terpenoid cyclases/Protein prenyltransferases"/>
    <property type="match status" value="1"/>
</dbReference>
<dbReference type="InterPro" id="IPR026872">
    <property type="entry name" value="FTB"/>
</dbReference>
<comment type="catalytic activity">
    <reaction evidence="9">
        <text>L-cysteinyl-[protein] + (2E,6E)-farnesyl diphosphate = S-(2E,6E)-farnesyl-L-cysteinyl-[protein] + diphosphate</text>
        <dbReference type="Rhea" id="RHEA:13345"/>
        <dbReference type="Rhea" id="RHEA-COMP:10131"/>
        <dbReference type="Rhea" id="RHEA-COMP:11535"/>
        <dbReference type="ChEBI" id="CHEBI:29950"/>
        <dbReference type="ChEBI" id="CHEBI:33019"/>
        <dbReference type="ChEBI" id="CHEBI:86019"/>
        <dbReference type="ChEBI" id="CHEBI:175763"/>
    </reaction>
</comment>
<accession>A0A9W8H429</accession>
<dbReference type="GO" id="GO:0097354">
    <property type="term" value="P:prenylation"/>
    <property type="evidence" value="ECO:0007669"/>
    <property type="project" value="UniProtKB-UniRule"/>
</dbReference>
<keyword evidence="4 9" id="KW-0637">Prenyltransferase</keyword>
<keyword evidence="5 9" id="KW-0808">Transferase</keyword>
<proteinExistence type="inferred from homology"/>
<feature type="domain" description="Prenyltransferase alpha-alpha toroid" evidence="10">
    <location>
        <begin position="57"/>
        <end position="406"/>
    </location>
</feature>
<dbReference type="GO" id="GO:0008270">
    <property type="term" value="F:zinc ion binding"/>
    <property type="evidence" value="ECO:0007669"/>
    <property type="project" value="UniProtKB-UniRule"/>
</dbReference>
<comment type="caution">
    <text evidence="11">The sequence shown here is derived from an EMBL/GenBank/DDBJ whole genome shotgun (WGS) entry which is preliminary data.</text>
</comment>
<keyword evidence="6 9" id="KW-0479">Metal-binding</keyword>
<dbReference type="OrthoDB" id="10261146at2759"/>
<organism evidence="11 12">
    <name type="scientific">Coemansia javaensis</name>
    <dbReference type="NCBI Taxonomy" id="2761396"/>
    <lineage>
        <taxon>Eukaryota</taxon>
        <taxon>Fungi</taxon>
        <taxon>Fungi incertae sedis</taxon>
        <taxon>Zoopagomycota</taxon>
        <taxon>Kickxellomycotina</taxon>
        <taxon>Kickxellomycetes</taxon>
        <taxon>Kickxellales</taxon>
        <taxon>Kickxellaceae</taxon>
        <taxon>Coemansia</taxon>
    </lineage>
</organism>
<evidence type="ECO:0000256" key="4">
    <source>
        <dbReference type="ARBA" id="ARBA00022602"/>
    </source>
</evidence>
<dbReference type="Gene3D" id="1.50.10.20">
    <property type="match status" value="1"/>
</dbReference>
<evidence type="ECO:0000256" key="6">
    <source>
        <dbReference type="ARBA" id="ARBA00022723"/>
    </source>
</evidence>
<protein>
    <recommendedName>
        <fullName evidence="3 9">Protein farnesyltransferase subunit beta</fullName>
        <shortName evidence="9">FTase-beta</shortName>
        <ecNumber evidence="2 9">2.5.1.58</ecNumber>
    </recommendedName>
</protein>
<evidence type="ECO:0000256" key="8">
    <source>
        <dbReference type="ARBA" id="ARBA00022833"/>
    </source>
</evidence>
<comment type="function">
    <text evidence="9">Catalyzes the transfer of a farnesyl moiety from farnesyl diphosphate to a cysteine at the fourth position from the C-terminus of several proteins. The beta subunit is responsible for peptide-binding.</text>
</comment>
<evidence type="ECO:0000256" key="2">
    <source>
        <dbReference type="ARBA" id="ARBA00012702"/>
    </source>
</evidence>
<keyword evidence="12" id="KW-1185">Reference proteome</keyword>
<dbReference type="Pfam" id="PF00432">
    <property type="entry name" value="Prenyltrans"/>
    <property type="match status" value="1"/>
</dbReference>
<dbReference type="InterPro" id="IPR045089">
    <property type="entry name" value="PGGT1B-like"/>
</dbReference>
<dbReference type="CDD" id="cd02893">
    <property type="entry name" value="FTase"/>
    <property type="match status" value="1"/>
</dbReference>
<evidence type="ECO:0000313" key="11">
    <source>
        <dbReference type="EMBL" id="KAJ2777446.1"/>
    </source>
</evidence>
<dbReference type="AlphaFoldDB" id="A0A9W8H429"/>
<dbReference type="PANTHER" id="PTHR11774:SF6">
    <property type="entry name" value="PROTEIN FARNESYLTRANSFERASE SUBUNIT BETA"/>
    <property type="match status" value="1"/>
</dbReference>
<dbReference type="PANTHER" id="PTHR11774">
    <property type="entry name" value="GERANYLGERANYL TRANSFERASE TYPE BETA SUBUNIT"/>
    <property type="match status" value="1"/>
</dbReference>
<evidence type="ECO:0000256" key="5">
    <source>
        <dbReference type="ARBA" id="ARBA00022679"/>
    </source>
</evidence>
<evidence type="ECO:0000256" key="3">
    <source>
        <dbReference type="ARBA" id="ARBA00015798"/>
    </source>
</evidence>
<evidence type="ECO:0000256" key="7">
    <source>
        <dbReference type="ARBA" id="ARBA00022737"/>
    </source>
</evidence>
<evidence type="ECO:0000313" key="12">
    <source>
        <dbReference type="Proteomes" id="UP001140217"/>
    </source>
</evidence>
<comment type="cofactor">
    <cofactor evidence="9">
        <name>Zn(2+)</name>
        <dbReference type="ChEBI" id="CHEBI:29105"/>
    </cofactor>
    <text evidence="9">Binds 1 zinc ion per subunit.</text>
</comment>
<dbReference type="EC" id="2.5.1.58" evidence="2 9"/>
<evidence type="ECO:0000256" key="9">
    <source>
        <dbReference type="RuleBase" id="RU365056"/>
    </source>
</evidence>
<comment type="subunit">
    <text evidence="9">Heterodimer of an alpha and a beta subunit.</text>
</comment>
<name>A0A9W8H429_9FUNG</name>
<reference evidence="11" key="1">
    <citation type="submission" date="2022-07" db="EMBL/GenBank/DDBJ databases">
        <title>Phylogenomic reconstructions and comparative analyses of Kickxellomycotina fungi.</title>
        <authorList>
            <person name="Reynolds N.K."/>
            <person name="Stajich J.E."/>
            <person name="Barry K."/>
            <person name="Grigoriev I.V."/>
            <person name="Crous P."/>
            <person name="Smith M.E."/>
        </authorList>
    </citation>
    <scope>NUCLEOTIDE SEQUENCE</scope>
    <source>
        <strain evidence="11">NBRC 105414</strain>
    </source>
</reference>
<dbReference type="GO" id="GO:0005965">
    <property type="term" value="C:protein farnesyltransferase complex"/>
    <property type="evidence" value="ECO:0007669"/>
    <property type="project" value="UniProtKB-UniRule"/>
</dbReference>
<dbReference type="InterPro" id="IPR001330">
    <property type="entry name" value="Prenyltrans"/>
</dbReference>
<evidence type="ECO:0000256" key="1">
    <source>
        <dbReference type="ARBA" id="ARBA00010497"/>
    </source>
</evidence>
<sequence>MAALFSYNFRYDDNAYETETSHKQADVENSIGRYYLKYVDPATLPAGGDIDDSRHRLLRARHEQFLRDALHGMSSGSVSLDASQPWLAFWTLNSLDILGCEVDPRLRRRALDTVRRMQAPGGGYAGGAGQLPHLAGSFAAVMALVLVGGRDAYESIDRDAMYNWIMTMKRPDGSFAMHTDGEVDVRGVYCALTIASILNIMTPELVAGAAQFIARCQTFEGGLGPYPGVEAHGGYTLCGLAALEILGRTDVLDLGRLARWMAARQLPFEGGFNGRTNKLVDGCYSYWVGGAFPLLQKALRRSRRDGYLYERAALQRYVLACCQDMQTGGLRDKPGKRPDLYHTMYCLLGLSLSQHYTGVEPDEIISNTTAIYSVPARMMQWGPLPAGSEVLGSQPNDVKPVHPVYGVPLTPLAKCVQYFYALPPRAASLE</sequence>
<dbReference type="EMBL" id="JANBUL010000291">
    <property type="protein sequence ID" value="KAJ2777446.1"/>
    <property type="molecule type" value="Genomic_DNA"/>
</dbReference>
<keyword evidence="8 9" id="KW-0862">Zinc</keyword>
<dbReference type="InterPro" id="IPR008930">
    <property type="entry name" value="Terpenoid_cyclase/PrenylTrfase"/>
</dbReference>